<accession>A0AAN9SFZ7</accession>
<keyword evidence="4" id="KW-1015">Disulfide bond</keyword>
<evidence type="ECO:0000259" key="6">
    <source>
        <dbReference type="SMART" id="SM00269"/>
    </source>
</evidence>
<dbReference type="Gene3D" id="2.10.69.10">
    <property type="entry name" value="Cysteine Protease (Bromelain) Inhibitor, subunit H"/>
    <property type="match status" value="1"/>
</dbReference>
<evidence type="ECO:0000256" key="3">
    <source>
        <dbReference type="ARBA" id="ARBA00022900"/>
    </source>
</evidence>
<feature type="signal peptide" evidence="5">
    <location>
        <begin position="1"/>
        <end position="22"/>
    </location>
</feature>
<reference evidence="7 8" key="1">
    <citation type="submission" date="2024-01" db="EMBL/GenBank/DDBJ databases">
        <title>The genomes of 5 underutilized Papilionoideae crops provide insights into root nodulation and disease resistanc.</title>
        <authorList>
            <person name="Jiang F."/>
        </authorList>
    </citation>
    <scope>NUCLEOTIDE SEQUENCE [LARGE SCALE GENOMIC DNA]</scope>
    <source>
        <strain evidence="7">DUOXIRENSHENG_FW03</strain>
        <tissue evidence="7">Leaves</tissue>
    </source>
</reference>
<dbReference type="AlphaFoldDB" id="A0AAN9SFZ7"/>
<dbReference type="Proteomes" id="UP001386955">
    <property type="component" value="Unassembled WGS sequence"/>
</dbReference>
<proteinExistence type="inferred from homology"/>
<name>A0AAN9SFZ7_PSOTE</name>
<dbReference type="SMART" id="SM00269">
    <property type="entry name" value="BowB"/>
    <property type="match status" value="1"/>
</dbReference>
<keyword evidence="2" id="KW-0646">Protease inhibitor</keyword>
<evidence type="ECO:0000313" key="8">
    <source>
        <dbReference type="Proteomes" id="UP001386955"/>
    </source>
</evidence>
<dbReference type="EMBL" id="JAYMYS010000004">
    <property type="protein sequence ID" value="KAK7395226.1"/>
    <property type="molecule type" value="Genomic_DNA"/>
</dbReference>
<protein>
    <recommendedName>
        <fullName evidence="6">Bowman-Birk serine protease inhibitors family domain-containing protein</fullName>
    </recommendedName>
</protein>
<evidence type="ECO:0000313" key="7">
    <source>
        <dbReference type="EMBL" id="KAK7395226.1"/>
    </source>
</evidence>
<dbReference type="InterPro" id="IPR000877">
    <property type="entry name" value="Prot_inh_BBI"/>
</dbReference>
<sequence length="93" mass="10231">MELKKKVGCMVFVLGLIATVDGGIDPTSTCKSWYCTPTNPPLCGCQDIGESCHSYCKDCYCWTTLDTRKCQCKDIEGVLLTQIGPEKCIIIKS</sequence>
<gene>
    <name evidence="7" type="ORF">VNO78_15774</name>
</gene>
<keyword evidence="8" id="KW-1185">Reference proteome</keyword>
<evidence type="ECO:0000256" key="5">
    <source>
        <dbReference type="SAM" id="SignalP"/>
    </source>
</evidence>
<feature type="chain" id="PRO_5043030805" description="Bowman-Birk serine protease inhibitors family domain-containing protein" evidence="5">
    <location>
        <begin position="23"/>
        <end position="93"/>
    </location>
</feature>
<feature type="domain" description="Bowman-Birk serine protease inhibitors family" evidence="6">
    <location>
        <begin position="30"/>
        <end position="88"/>
    </location>
</feature>
<keyword evidence="3" id="KW-0722">Serine protease inhibitor</keyword>
<evidence type="ECO:0000256" key="1">
    <source>
        <dbReference type="ARBA" id="ARBA00008506"/>
    </source>
</evidence>
<comment type="similarity">
    <text evidence="1">Belongs to the Bowman-Birk serine protease inhibitor family.</text>
</comment>
<evidence type="ECO:0000256" key="2">
    <source>
        <dbReference type="ARBA" id="ARBA00022690"/>
    </source>
</evidence>
<dbReference type="GO" id="GO:0005576">
    <property type="term" value="C:extracellular region"/>
    <property type="evidence" value="ECO:0007669"/>
    <property type="project" value="InterPro"/>
</dbReference>
<keyword evidence="5" id="KW-0732">Signal</keyword>
<comment type="caution">
    <text evidence="7">The sequence shown here is derived from an EMBL/GenBank/DDBJ whole genome shotgun (WGS) entry which is preliminary data.</text>
</comment>
<dbReference type="InterPro" id="IPR035995">
    <property type="entry name" value="Bowman-Birk_prot_inh"/>
</dbReference>
<dbReference type="GO" id="GO:0004867">
    <property type="term" value="F:serine-type endopeptidase inhibitor activity"/>
    <property type="evidence" value="ECO:0007669"/>
    <property type="project" value="UniProtKB-KW"/>
</dbReference>
<evidence type="ECO:0000256" key="4">
    <source>
        <dbReference type="ARBA" id="ARBA00023157"/>
    </source>
</evidence>
<dbReference type="SUPFAM" id="SSF57247">
    <property type="entry name" value="Bowman-Birk inhibitor, BBI"/>
    <property type="match status" value="1"/>
</dbReference>
<organism evidence="7 8">
    <name type="scientific">Psophocarpus tetragonolobus</name>
    <name type="common">Winged bean</name>
    <name type="synonym">Dolichos tetragonolobus</name>
    <dbReference type="NCBI Taxonomy" id="3891"/>
    <lineage>
        <taxon>Eukaryota</taxon>
        <taxon>Viridiplantae</taxon>
        <taxon>Streptophyta</taxon>
        <taxon>Embryophyta</taxon>
        <taxon>Tracheophyta</taxon>
        <taxon>Spermatophyta</taxon>
        <taxon>Magnoliopsida</taxon>
        <taxon>eudicotyledons</taxon>
        <taxon>Gunneridae</taxon>
        <taxon>Pentapetalae</taxon>
        <taxon>rosids</taxon>
        <taxon>fabids</taxon>
        <taxon>Fabales</taxon>
        <taxon>Fabaceae</taxon>
        <taxon>Papilionoideae</taxon>
        <taxon>50 kb inversion clade</taxon>
        <taxon>NPAAA clade</taxon>
        <taxon>indigoferoid/millettioid clade</taxon>
        <taxon>Phaseoleae</taxon>
        <taxon>Psophocarpus</taxon>
    </lineage>
</organism>